<gene>
    <name evidence="2" type="ORF">SALB_05719</name>
</gene>
<evidence type="ECO:0000313" key="2">
    <source>
        <dbReference type="EMBL" id="GCB92943.1"/>
    </source>
</evidence>
<protein>
    <submittedName>
        <fullName evidence="2">Uncharacterized protein</fullName>
    </submittedName>
</protein>
<dbReference type="EMBL" id="BHXC01000007">
    <property type="protein sequence ID" value="GCB92943.1"/>
    <property type="molecule type" value="Genomic_DNA"/>
</dbReference>
<organism evidence="2 3">
    <name type="scientific">Streptomyces noursei</name>
    <name type="common">Streptomyces albulus</name>
    <dbReference type="NCBI Taxonomy" id="1971"/>
    <lineage>
        <taxon>Bacteria</taxon>
        <taxon>Bacillati</taxon>
        <taxon>Actinomycetota</taxon>
        <taxon>Actinomycetes</taxon>
        <taxon>Kitasatosporales</taxon>
        <taxon>Streptomycetaceae</taxon>
        <taxon>Streptomyces</taxon>
    </lineage>
</organism>
<comment type="caution">
    <text evidence="2">The sequence shown here is derived from an EMBL/GenBank/DDBJ whole genome shotgun (WGS) entry which is preliminary data.</text>
</comment>
<dbReference type="RefSeq" id="WP_016578813.1">
    <property type="nucleotide sequence ID" value="NZ_BHXC01000007.1"/>
</dbReference>
<feature type="compositionally biased region" description="Gly residues" evidence="1">
    <location>
        <begin position="72"/>
        <end position="83"/>
    </location>
</feature>
<reference evidence="2 3" key="1">
    <citation type="journal article" date="2019" name="Microbiol. Resour. Announc.">
        <title>Draft Genome Sequence of the Most Traditional epsilon-Poly-l-Lysine Producer, Streptomyces albulus NBRC14147.</title>
        <authorList>
            <person name="Yamanaka K."/>
            <person name="Hamano Y."/>
        </authorList>
    </citation>
    <scope>NUCLEOTIDE SEQUENCE [LARGE SCALE GENOMIC DNA]</scope>
    <source>
        <strain evidence="2 3">NBRC 14147</strain>
    </source>
</reference>
<evidence type="ECO:0000313" key="3">
    <source>
        <dbReference type="Proteomes" id="UP000288351"/>
    </source>
</evidence>
<name>A0A401R5Q6_STRNR</name>
<accession>A0A401R5Q6</accession>
<feature type="compositionally biased region" description="Low complexity" evidence="1">
    <location>
        <begin position="54"/>
        <end position="71"/>
    </location>
</feature>
<proteinExistence type="predicted"/>
<feature type="region of interest" description="Disordered" evidence="1">
    <location>
        <begin position="1"/>
        <end position="88"/>
    </location>
</feature>
<dbReference type="Proteomes" id="UP000288351">
    <property type="component" value="Unassembled WGS sequence"/>
</dbReference>
<sequence length="121" mass="11438">MAESCGTVRERAGSGSVVPREDGDGAPPQGLRWAGRGDGGHAVRTAHHGGTGVARGPVVRAGAARARPGFPGTVGGGSHGAGDGSALSVGPTVSGVDVPARAAAAVRGGRPVATPNSGSSG</sequence>
<evidence type="ECO:0000256" key="1">
    <source>
        <dbReference type="SAM" id="MobiDB-lite"/>
    </source>
</evidence>
<dbReference type="AlphaFoldDB" id="A0A401R5Q6"/>